<name>A0A6G4W868_9HYPH</name>
<comment type="caution">
    <text evidence="1">The sequence shown here is derived from an EMBL/GenBank/DDBJ whole genome shotgun (WGS) entry which is preliminary data.</text>
</comment>
<organism evidence="1 2">
    <name type="scientific">Allomesorhizobium camelthorni</name>
    <dbReference type="NCBI Taxonomy" id="475069"/>
    <lineage>
        <taxon>Bacteria</taxon>
        <taxon>Pseudomonadati</taxon>
        <taxon>Pseudomonadota</taxon>
        <taxon>Alphaproteobacteria</taxon>
        <taxon>Hyphomicrobiales</taxon>
        <taxon>Phyllobacteriaceae</taxon>
        <taxon>Allomesorhizobium</taxon>
    </lineage>
</organism>
<sequence length="76" mass="7674">MSNIKVYRRQGGDAQVIAAGGKLVVQTGGQIVPNSETQAANIADVSTATIAWTTGDKAKVNSVFAALKGVGVLATS</sequence>
<dbReference type="RefSeq" id="WP_165023929.1">
    <property type="nucleotide sequence ID" value="NZ_JAAKZF010000003.1"/>
</dbReference>
<dbReference type="AlphaFoldDB" id="A0A6G4W868"/>
<evidence type="ECO:0000313" key="1">
    <source>
        <dbReference type="EMBL" id="NGO50436.1"/>
    </source>
</evidence>
<evidence type="ECO:0000313" key="2">
    <source>
        <dbReference type="Proteomes" id="UP001642900"/>
    </source>
</evidence>
<gene>
    <name evidence="1" type="ORF">G6N73_04445</name>
</gene>
<reference evidence="1 2" key="1">
    <citation type="submission" date="2020-02" db="EMBL/GenBank/DDBJ databases">
        <title>Genome sequence of strain CCNWXJ40-4.</title>
        <authorList>
            <person name="Gao J."/>
            <person name="Sun J."/>
        </authorList>
    </citation>
    <scope>NUCLEOTIDE SEQUENCE [LARGE SCALE GENOMIC DNA]</scope>
    <source>
        <strain evidence="1 2">CCNWXJ 40-4</strain>
    </source>
</reference>
<dbReference type="Proteomes" id="UP001642900">
    <property type="component" value="Unassembled WGS sequence"/>
</dbReference>
<proteinExistence type="predicted"/>
<protein>
    <submittedName>
        <fullName evidence="1">Uncharacterized protein</fullName>
    </submittedName>
</protein>
<dbReference type="EMBL" id="JAAKZF010000003">
    <property type="protein sequence ID" value="NGO50436.1"/>
    <property type="molecule type" value="Genomic_DNA"/>
</dbReference>
<accession>A0A6G4W868</accession>
<keyword evidence="2" id="KW-1185">Reference proteome</keyword>